<dbReference type="Pfam" id="PF01395">
    <property type="entry name" value="PBP_GOBP"/>
    <property type="match status" value="1"/>
</dbReference>
<dbReference type="AlphaFoldDB" id="A0A1B0D6H1"/>
<dbReference type="GO" id="GO:0090729">
    <property type="term" value="F:toxin activity"/>
    <property type="evidence" value="ECO:0007669"/>
    <property type="project" value="UniProtKB-KW"/>
</dbReference>
<keyword evidence="4" id="KW-0800">Toxin</keyword>
<reference evidence="6" key="1">
    <citation type="submission" date="2022-08" db="UniProtKB">
        <authorList>
            <consortium name="EnsemblMetazoa"/>
        </authorList>
    </citation>
    <scope>IDENTIFICATION</scope>
    <source>
        <strain evidence="6">Israel</strain>
    </source>
</reference>
<dbReference type="InterPro" id="IPR036728">
    <property type="entry name" value="PBP_GOBP_sf"/>
</dbReference>
<dbReference type="InterPro" id="IPR006170">
    <property type="entry name" value="PBP/GOBP"/>
</dbReference>
<keyword evidence="7" id="KW-1185">Reference proteome</keyword>
<proteinExistence type="inferred from homology"/>
<dbReference type="Gene3D" id="1.10.238.20">
    <property type="entry name" value="Pheromone/general odorant binding protein domain"/>
    <property type="match status" value="1"/>
</dbReference>
<dbReference type="SUPFAM" id="SSF47565">
    <property type="entry name" value="Insect pheromone/odorant-binding proteins"/>
    <property type="match status" value="1"/>
</dbReference>
<evidence type="ECO:0000256" key="4">
    <source>
        <dbReference type="ARBA" id="ARBA00022656"/>
    </source>
</evidence>
<evidence type="ECO:0000256" key="2">
    <source>
        <dbReference type="ARBA" id="ARBA00008098"/>
    </source>
</evidence>
<protein>
    <submittedName>
        <fullName evidence="6">Uncharacterized protein</fullName>
    </submittedName>
</protein>
<dbReference type="Proteomes" id="UP000092462">
    <property type="component" value="Unassembled WGS sequence"/>
</dbReference>
<dbReference type="PANTHER" id="PTHR11857:SF43">
    <property type="entry name" value="GEO07291P1-RELATED"/>
    <property type="match status" value="1"/>
</dbReference>
<dbReference type="VEuPathDB" id="VectorBase:PPAPM1_003242"/>
<keyword evidence="3" id="KW-0964">Secreted</keyword>
<keyword evidence="5" id="KW-0732">Signal</keyword>
<evidence type="ECO:0000256" key="3">
    <source>
        <dbReference type="ARBA" id="ARBA00022525"/>
    </source>
</evidence>
<dbReference type="CDD" id="cd23992">
    <property type="entry name" value="PBP_GOBP"/>
    <property type="match status" value="1"/>
</dbReference>
<dbReference type="PANTHER" id="PTHR11857">
    <property type="entry name" value="ODORANT BINDING PROTEIN-RELATED"/>
    <property type="match status" value="1"/>
</dbReference>
<sequence length="254" mass="29157">MNAVITSLVFLSLVGLGYSWKYPRNADQTLWAFRTCQRRESDVNLLKKWANWQLPNDDKTHCYVKCVWTHLGLYSKNKMSLRVDKIKKQFSSRGVAIPKDLKSMEGETDGSCKAIYDKTISFFNNNVADLRTAFYGTIEESNKWYAQNPDAKPKGTKISKFCKAENREQGESNCKHACSAYYYRLVDEDFEPIYFRLLEIKGFTNEDIDECIKQTSGGQGCQRSDALYDCLKNKNSAALEEALQILDDQSAKTY</sequence>
<dbReference type="VEuPathDB" id="VectorBase:PPAI003080"/>
<comment type="similarity">
    <text evidence="2">Belongs to the PBP/GOBP family.</text>
</comment>
<dbReference type="GO" id="GO:0005615">
    <property type="term" value="C:extracellular space"/>
    <property type="evidence" value="ECO:0007669"/>
    <property type="project" value="TreeGrafter"/>
</dbReference>
<evidence type="ECO:0000256" key="1">
    <source>
        <dbReference type="ARBA" id="ARBA00004613"/>
    </source>
</evidence>
<organism evidence="6 7">
    <name type="scientific">Phlebotomus papatasi</name>
    <name type="common">Sandfly</name>
    <dbReference type="NCBI Taxonomy" id="29031"/>
    <lineage>
        <taxon>Eukaryota</taxon>
        <taxon>Metazoa</taxon>
        <taxon>Ecdysozoa</taxon>
        <taxon>Arthropoda</taxon>
        <taxon>Hexapoda</taxon>
        <taxon>Insecta</taxon>
        <taxon>Pterygota</taxon>
        <taxon>Neoptera</taxon>
        <taxon>Endopterygota</taxon>
        <taxon>Diptera</taxon>
        <taxon>Nematocera</taxon>
        <taxon>Psychodoidea</taxon>
        <taxon>Psychodidae</taxon>
        <taxon>Phlebotomus</taxon>
        <taxon>Phlebotomus</taxon>
    </lineage>
</organism>
<name>A0A1B0D6H1_PHLPP</name>
<dbReference type="EMBL" id="AJVK01012072">
    <property type="status" value="NOT_ANNOTATED_CDS"/>
    <property type="molecule type" value="Genomic_DNA"/>
</dbReference>
<evidence type="ECO:0000313" key="7">
    <source>
        <dbReference type="Proteomes" id="UP000092462"/>
    </source>
</evidence>
<evidence type="ECO:0000256" key="5">
    <source>
        <dbReference type="ARBA" id="ARBA00022729"/>
    </source>
</evidence>
<dbReference type="GO" id="GO:0005549">
    <property type="term" value="F:odorant binding"/>
    <property type="evidence" value="ECO:0007669"/>
    <property type="project" value="InterPro"/>
</dbReference>
<dbReference type="EnsemblMetazoa" id="PPAI003080-RA">
    <property type="protein sequence ID" value="PPAI003080-PA"/>
    <property type="gene ID" value="PPAI003080"/>
</dbReference>
<accession>A0A1B0D6H1</accession>
<comment type="subcellular location">
    <subcellularLocation>
        <location evidence="1">Secreted</location>
    </subcellularLocation>
</comment>
<evidence type="ECO:0000313" key="6">
    <source>
        <dbReference type="EnsemblMetazoa" id="PPAI003080-PA"/>
    </source>
</evidence>
<dbReference type="GO" id="GO:0007608">
    <property type="term" value="P:sensory perception of smell"/>
    <property type="evidence" value="ECO:0007669"/>
    <property type="project" value="TreeGrafter"/>
</dbReference>